<proteinExistence type="predicted"/>
<keyword evidence="2" id="KW-1185">Reference proteome</keyword>
<organism evidence="1 2">
    <name type="scientific">Puccinia sorghi</name>
    <dbReference type="NCBI Taxonomy" id="27349"/>
    <lineage>
        <taxon>Eukaryota</taxon>
        <taxon>Fungi</taxon>
        <taxon>Dikarya</taxon>
        <taxon>Basidiomycota</taxon>
        <taxon>Pucciniomycotina</taxon>
        <taxon>Pucciniomycetes</taxon>
        <taxon>Pucciniales</taxon>
        <taxon>Pucciniaceae</taxon>
        <taxon>Puccinia</taxon>
    </lineage>
</organism>
<sequence>TTTSTTPSQQQPGWAKGSVGYTSVDCIALVAPDQYKKYATANYQLTHEVNPLKYVFQALATHSKPTSNPNFPTYLHKAK</sequence>
<evidence type="ECO:0000313" key="2">
    <source>
        <dbReference type="Proteomes" id="UP000037035"/>
    </source>
</evidence>
<name>A0A0L6UJ86_9BASI</name>
<feature type="non-terminal residue" evidence="1">
    <location>
        <position position="1"/>
    </location>
</feature>
<dbReference type="VEuPathDB" id="FungiDB:VP01_5552g1"/>
<reference evidence="1 2" key="1">
    <citation type="submission" date="2015-08" db="EMBL/GenBank/DDBJ databases">
        <title>Next Generation Sequencing and Analysis of the Genome of Puccinia sorghi L Schw, the Causal Agent of Maize Common Rust.</title>
        <authorList>
            <person name="Rochi L."/>
            <person name="Burguener G."/>
            <person name="Darino M."/>
            <person name="Turjanski A."/>
            <person name="Kreff E."/>
            <person name="Dieguez M.J."/>
            <person name="Sacco F."/>
        </authorList>
    </citation>
    <scope>NUCLEOTIDE SEQUENCE [LARGE SCALE GENOMIC DNA]</scope>
    <source>
        <strain evidence="1 2">RO10H11247</strain>
    </source>
</reference>
<gene>
    <name evidence="1" type="ORF">VP01_5552g1</name>
</gene>
<protein>
    <submittedName>
        <fullName evidence="1">Uncharacterized protein</fullName>
    </submittedName>
</protein>
<dbReference type="AlphaFoldDB" id="A0A0L6UJ86"/>
<accession>A0A0L6UJ86</accession>
<comment type="caution">
    <text evidence="1">The sequence shown here is derived from an EMBL/GenBank/DDBJ whole genome shotgun (WGS) entry which is preliminary data.</text>
</comment>
<evidence type="ECO:0000313" key="1">
    <source>
        <dbReference type="EMBL" id="KNZ48583.1"/>
    </source>
</evidence>
<dbReference type="PANTHER" id="PTHR34409:SF1">
    <property type="entry name" value="MYB-LIKE DOMAIN-CONTAINING PROTEIN"/>
    <property type="match status" value="1"/>
</dbReference>
<dbReference type="Proteomes" id="UP000037035">
    <property type="component" value="Unassembled WGS sequence"/>
</dbReference>
<dbReference type="PANTHER" id="PTHR34409">
    <property type="entry name" value="SET DOMAIN-CONTAINING PROTEIN"/>
    <property type="match status" value="1"/>
</dbReference>
<dbReference type="EMBL" id="LAVV01010777">
    <property type="protein sequence ID" value="KNZ48583.1"/>
    <property type="molecule type" value="Genomic_DNA"/>
</dbReference>